<evidence type="ECO:0000259" key="3">
    <source>
        <dbReference type="Pfam" id="PF01643"/>
    </source>
</evidence>
<dbReference type="GO" id="GO:0006633">
    <property type="term" value="P:fatty acid biosynthetic process"/>
    <property type="evidence" value="ECO:0007669"/>
    <property type="project" value="InterPro"/>
</dbReference>
<dbReference type="GO" id="GO:0047617">
    <property type="term" value="F:fatty acyl-CoA hydrolase activity"/>
    <property type="evidence" value="ECO:0007669"/>
    <property type="project" value="TreeGrafter"/>
</dbReference>
<comment type="similarity">
    <text evidence="1">Belongs to the 4-hydroxybenzoyl-CoA thioesterase family.</text>
</comment>
<dbReference type="Pfam" id="PF01643">
    <property type="entry name" value="Acyl-ACP_TE"/>
    <property type="match status" value="1"/>
</dbReference>
<protein>
    <recommendedName>
        <fullName evidence="7">Acyl-ACP thioesterase</fullName>
    </recommendedName>
</protein>
<evidence type="ECO:0000259" key="4">
    <source>
        <dbReference type="Pfam" id="PF20791"/>
    </source>
</evidence>
<dbReference type="Gene3D" id="3.10.129.10">
    <property type="entry name" value="Hotdog Thioesterase"/>
    <property type="match status" value="1"/>
</dbReference>
<dbReference type="Pfam" id="PF20791">
    <property type="entry name" value="Acyl-ACP_TE_C"/>
    <property type="match status" value="1"/>
</dbReference>
<evidence type="ECO:0000256" key="1">
    <source>
        <dbReference type="ARBA" id="ARBA00005953"/>
    </source>
</evidence>
<dbReference type="Proteomes" id="UP000524246">
    <property type="component" value="Unassembled WGS sequence"/>
</dbReference>
<comment type="caution">
    <text evidence="5">The sequence shown here is derived from an EMBL/GenBank/DDBJ whole genome shotgun (WGS) entry which is preliminary data.</text>
</comment>
<name>A0A7X9IJQ7_9DELT</name>
<evidence type="ECO:0000256" key="2">
    <source>
        <dbReference type="ARBA" id="ARBA00022801"/>
    </source>
</evidence>
<dbReference type="PANTHER" id="PTHR31793:SF27">
    <property type="entry name" value="NOVEL THIOESTERASE SUPERFAMILY DOMAIN AND SAPOSIN A-TYPE DOMAIN CONTAINING PROTEIN (0610012H03RIK)"/>
    <property type="match status" value="1"/>
</dbReference>
<organism evidence="5 6">
    <name type="scientific">SAR324 cluster bacterium</name>
    <dbReference type="NCBI Taxonomy" id="2024889"/>
    <lineage>
        <taxon>Bacteria</taxon>
        <taxon>Deltaproteobacteria</taxon>
        <taxon>SAR324 cluster</taxon>
    </lineage>
</organism>
<sequence length="243" mass="27809">MKVSIPQIVRYADVDQDSVVRLPVLWSYLQEAAIYHSSHCGDGPQALLERGCVWVLHKIAMQVLDTAYFEDPIQITTWSRGSRGFKAFRDFVILSGEKEIARATSIWAYVSLIDGRPQRIPSDLMERYSVEESLAWDIDLEGWKPNPSVGEEFIVEISTRYQDFDTNGHMNNAVYLSLVETAIEKKLKKPPYFQEIKMQYNRSVSPETEMVKVGLRSNATEKLEFKIFDSKGTFACGDCHILQ</sequence>
<dbReference type="SUPFAM" id="SSF54637">
    <property type="entry name" value="Thioesterase/thiol ester dehydrase-isomerase"/>
    <property type="match status" value="2"/>
</dbReference>
<dbReference type="InterPro" id="IPR049427">
    <property type="entry name" value="Acyl-ACP_TE_C"/>
</dbReference>
<proteinExistence type="inferred from homology"/>
<dbReference type="CDD" id="cd00586">
    <property type="entry name" value="4HBT"/>
    <property type="match status" value="1"/>
</dbReference>
<feature type="domain" description="Acyl-ACP thioesterase N-terminal hotdog" evidence="3">
    <location>
        <begin position="9"/>
        <end position="128"/>
    </location>
</feature>
<dbReference type="EMBL" id="JAAZON010000417">
    <property type="protein sequence ID" value="NMC63343.1"/>
    <property type="molecule type" value="Genomic_DNA"/>
</dbReference>
<evidence type="ECO:0000313" key="6">
    <source>
        <dbReference type="Proteomes" id="UP000524246"/>
    </source>
</evidence>
<dbReference type="InterPro" id="IPR029069">
    <property type="entry name" value="HotDog_dom_sf"/>
</dbReference>
<feature type="domain" description="Acyl-ACP thioesterase-like C-terminal" evidence="4">
    <location>
        <begin position="151"/>
        <end position="226"/>
    </location>
</feature>
<dbReference type="AlphaFoldDB" id="A0A7X9IJQ7"/>
<accession>A0A7X9IJQ7</accession>
<dbReference type="InterPro" id="IPR050563">
    <property type="entry name" value="4-hydroxybenzoyl-CoA_TE"/>
</dbReference>
<keyword evidence="2" id="KW-0378">Hydrolase</keyword>
<evidence type="ECO:0008006" key="7">
    <source>
        <dbReference type="Google" id="ProtNLM"/>
    </source>
</evidence>
<dbReference type="InterPro" id="IPR002864">
    <property type="entry name" value="Acyl-ACP_thioesterase_NHD"/>
</dbReference>
<gene>
    <name evidence="5" type="ORF">GYA55_09270</name>
</gene>
<evidence type="ECO:0000313" key="5">
    <source>
        <dbReference type="EMBL" id="NMC63343.1"/>
    </source>
</evidence>
<reference evidence="5 6" key="1">
    <citation type="journal article" date="2020" name="Biotechnol. Biofuels">
        <title>New insights from the biogas microbiome by comprehensive genome-resolved metagenomics of nearly 1600 species originating from multiple anaerobic digesters.</title>
        <authorList>
            <person name="Campanaro S."/>
            <person name="Treu L."/>
            <person name="Rodriguez-R L.M."/>
            <person name="Kovalovszki A."/>
            <person name="Ziels R.M."/>
            <person name="Maus I."/>
            <person name="Zhu X."/>
            <person name="Kougias P.G."/>
            <person name="Basile A."/>
            <person name="Luo G."/>
            <person name="Schluter A."/>
            <person name="Konstantinidis K.T."/>
            <person name="Angelidaki I."/>
        </authorList>
    </citation>
    <scope>NUCLEOTIDE SEQUENCE [LARGE SCALE GENOMIC DNA]</scope>
    <source>
        <strain evidence="5">AS27yjCOA_65</strain>
    </source>
</reference>
<dbReference type="PANTHER" id="PTHR31793">
    <property type="entry name" value="4-HYDROXYBENZOYL-COA THIOESTERASE FAMILY MEMBER"/>
    <property type="match status" value="1"/>
</dbReference>